<evidence type="ECO:0000313" key="1">
    <source>
        <dbReference type="EMBL" id="AGG89446.1"/>
    </source>
</evidence>
<proteinExistence type="predicted"/>
<dbReference type="Proteomes" id="UP000011859">
    <property type="component" value="Chromosome"/>
</dbReference>
<gene>
    <name evidence="1" type="ORF">R2APBS1_2350</name>
</gene>
<name>M4NP65_9GAMM</name>
<dbReference type="HOGENOM" id="CLU_3405129_0_0_6"/>
<dbReference type="AlphaFoldDB" id="M4NP65"/>
<dbReference type="STRING" id="666685.R2APBS1_2350"/>
<organism evidence="1 2">
    <name type="scientific">Rhodanobacter denitrificans</name>
    <dbReference type="NCBI Taxonomy" id="666685"/>
    <lineage>
        <taxon>Bacteria</taxon>
        <taxon>Pseudomonadati</taxon>
        <taxon>Pseudomonadota</taxon>
        <taxon>Gammaproteobacteria</taxon>
        <taxon>Lysobacterales</taxon>
        <taxon>Rhodanobacteraceae</taxon>
        <taxon>Rhodanobacter</taxon>
    </lineage>
</organism>
<sequence>MRDAGVDRSRALIVWPVESAAPTGPFFPCH</sequence>
<reference evidence="1 2" key="1">
    <citation type="submission" date="2012-04" db="EMBL/GenBank/DDBJ databases">
        <title>Complete genome of Rhodanobacter sp. 2APBS1.</title>
        <authorList>
            <consortium name="US DOE Joint Genome Institute"/>
            <person name="Huntemann M."/>
            <person name="Wei C.-L."/>
            <person name="Han J."/>
            <person name="Detter J.C."/>
            <person name="Han C."/>
            <person name="Tapia R."/>
            <person name="Munk A.C.C."/>
            <person name="Chen A."/>
            <person name="Krypides N."/>
            <person name="Mavromatis K."/>
            <person name="Markowitz V."/>
            <person name="Szeto E."/>
            <person name="Ivanova N."/>
            <person name="Mikhailova N."/>
            <person name="Ovchinnikova G."/>
            <person name="Pagani I."/>
            <person name="Pati A."/>
            <person name="Goodwin L."/>
            <person name="Peters L."/>
            <person name="Pitluck S."/>
            <person name="Woyke T."/>
            <person name="Prakash O."/>
            <person name="Elkins J."/>
            <person name="Brown S."/>
            <person name="Palumbo A."/>
            <person name="Hemme C."/>
            <person name="Zhou J."/>
            <person name="Watson D."/>
            <person name="Jardine P."/>
            <person name="Kostka J."/>
            <person name="Green S."/>
        </authorList>
    </citation>
    <scope>NUCLEOTIDE SEQUENCE [LARGE SCALE GENOMIC DNA]</scope>
    <source>
        <strain evidence="1 2">2APBS1</strain>
    </source>
</reference>
<accession>M4NP65</accession>
<keyword evidence="2" id="KW-1185">Reference proteome</keyword>
<protein>
    <submittedName>
        <fullName evidence="1">Uncharacterized protein</fullName>
    </submittedName>
</protein>
<evidence type="ECO:0000313" key="2">
    <source>
        <dbReference type="Proteomes" id="UP000011859"/>
    </source>
</evidence>
<dbReference type="KEGG" id="rhd:R2APBS1_2350"/>
<dbReference type="EMBL" id="CP003470">
    <property type="protein sequence ID" value="AGG89446.1"/>
    <property type="molecule type" value="Genomic_DNA"/>
</dbReference>